<reference evidence="2 3" key="1">
    <citation type="submission" date="2018-08" db="EMBL/GenBank/DDBJ databases">
        <title>Recombination of ecologically and evolutionarily significant loci maintains genetic cohesion in the Pseudomonas syringae species complex.</title>
        <authorList>
            <person name="Dillon M."/>
            <person name="Thakur S."/>
            <person name="Almeida R.N.D."/>
            <person name="Weir B.S."/>
            <person name="Guttman D.S."/>
        </authorList>
    </citation>
    <scope>NUCLEOTIDE SEQUENCE [LARGE SCALE GENOMIC DNA]</scope>
    <source>
        <strain evidence="2 3">ICMP 8670</strain>
    </source>
</reference>
<dbReference type="EMBL" id="RBRQ01000020">
    <property type="protein sequence ID" value="RMR15283.1"/>
    <property type="molecule type" value="Genomic_DNA"/>
</dbReference>
<dbReference type="Proteomes" id="UP000276615">
    <property type="component" value="Unassembled WGS sequence"/>
</dbReference>
<dbReference type="InterPro" id="IPR027417">
    <property type="entry name" value="P-loop_NTPase"/>
</dbReference>
<proteinExistence type="predicted"/>
<dbReference type="Gene3D" id="3.40.50.300">
    <property type="entry name" value="P-loop containing nucleotide triphosphate hydrolases"/>
    <property type="match status" value="1"/>
</dbReference>
<evidence type="ECO:0000313" key="3">
    <source>
        <dbReference type="Proteomes" id="UP000276615"/>
    </source>
</evidence>
<dbReference type="PROSITE" id="PS50943">
    <property type="entry name" value="HTH_CROC1"/>
    <property type="match status" value="1"/>
</dbReference>
<organism evidence="2 3">
    <name type="scientific">Pseudomonas syringae pv. primulae</name>
    <dbReference type="NCBI Taxonomy" id="251707"/>
    <lineage>
        <taxon>Bacteria</taxon>
        <taxon>Pseudomonadati</taxon>
        <taxon>Pseudomonadota</taxon>
        <taxon>Gammaproteobacteria</taxon>
        <taxon>Pseudomonadales</taxon>
        <taxon>Pseudomonadaceae</taxon>
        <taxon>Pseudomonas</taxon>
    </lineage>
</organism>
<gene>
    <name evidence="2" type="ORF">ALP92_05123</name>
</gene>
<dbReference type="Pfam" id="PF01381">
    <property type="entry name" value="HTH_3"/>
    <property type="match status" value="1"/>
</dbReference>
<sequence length="1360" mass="151467">MVTVVYSGTHLVCFMVSGEMSVAKYPELAVLLVSLRKAKGWKQKDFATRVGSTQQTISRWEQGRSRPRAKELSNLATILDADLTTLTVAAEYATLESSRSQPEGAPTYDVPLPLHSLRPDSFENFSADVLVRYYRNRGGVVNRFGGTGSKQHGIDIEVRGKTFGVHTFQCKRVEEFGEQKVHRAVAEQTYVSDLKILLLSNIASPKARVAIAQYQDWQMWDRIDISAKFRELSMVDRTDLVDIYFRGQRQALLGETESGPFQKPEDFFKGFTDRNRFFNHAWSLVGREEELDKLIECVSDDNLLVTMLLGAPGNGKTRILREVVERVRGNRADLAILFVSPTEDVKAQHLAELGRGKKLLIIDDAHDRDDLAQLMRFATVTENETKLLISLRSYGRAMVRSQASLVAMDSPQVATVEMRARTKQDATVLATQVLNACDGPLETAELIAELTYATPLVTVLAAQIVAKENVPPALIGNSEDFQEHVLSRLEDIIAGRIVTGQDVPKLQAVLRMVALLQPVVFDDPAFLRILREVEGLEHEDAQRLLRLLSEGGVLFKRGLRHRLAPDLMADSIIQRNFIGVCGAVTPKVEHAFNLADAEYLKHLLVNLGRLDWRLRNGDTEGSTLLSSIVRKLQWHAEYHNPHIQAVEAVAYYQPRLALNFAERLIEEGHGDHGGVCGMIRNAVFNSEVLEDGCMLLWRAGRDDSRALNSQPNHGIRILRELAEFEPNKPVAYVKQVVDFAIELLNRPVSLTGFHTPFTILEGALKTEMQEVISSNRNLTITRYRLDFELAKAVRARVVDVIVNSIKTGSPRKAFLAACLLAEALRGPMHDGEDHEAWDIAHAELLEQAHRALDNTEVHPVAGVQAGISVSWHAFYSNRSECRSKARDIIKLSARDLPTRLVRLVGDAWGHQTWDSDESFERKDHEAEIRNLIVDLATEFPKGLDLYRFLNHWLCEIDRVTNGGWGSPHVLVSRLLKDRPDVSTVVLAMQSEGDSPLNNFSGAALAVLMAEQNRYTLMSEILEANSARAWEMVSEAYALQAENFYADADLPILRRIFCSNEPSVLRNAAAIARQVARRNPALAVELICTTNLVACPPATHEFFMLLAHRGTLAVGSISSDQFRILLVALGQLPELDDHWVVRFLKQAVETVPADVVEMLKGRLQLAGRSLGYRSMRMGRSGSGLGLLSHPDGQRLLQELLAWAVDCQNDGKLGVDIGTCITGLCGKYGPQVLGSLLDVLKGGGQAHVNVVASTLRCAHQSFVIDETPYIRELLSQAELVSDKAVKDISSALWSSAVSGGRSGLAGEPFKEDVVLKDYAETILKGMSRMDPAYKLYNWLFQHSKENIERQADENRAMELDDE</sequence>
<dbReference type="SUPFAM" id="SSF52540">
    <property type="entry name" value="P-loop containing nucleoside triphosphate hydrolases"/>
    <property type="match status" value="1"/>
</dbReference>
<name>A0A3M4SK78_9PSED</name>
<dbReference type="GO" id="GO:0003677">
    <property type="term" value="F:DNA binding"/>
    <property type="evidence" value="ECO:0007669"/>
    <property type="project" value="InterPro"/>
</dbReference>
<evidence type="ECO:0000259" key="1">
    <source>
        <dbReference type="PROSITE" id="PS50943"/>
    </source>
</evidence>
<dbReference type="CDD" id="cd00093">
    <property type="entry name" value="HTH_XRE"/>
    <property type="match status" value="1"/>
</dbReference>
<accession>A0A3M4SK78</accession>
<dbReference type="InterPro" id="IPR010982">
    <property type="entry name" value="Lambda_DNA-bd_dom_sf"/>
</dbReference>
<dbReference type="InterPro" id="IPR001387">
    <property type="entry name" value="Cro/C1-type_HTH"/>
</dbReference>
<protein>
    <submittedName>
        <fullName evidence="2">XRE family transcriptional regulator</fullName>
    </submittedName>
</protein>
<feature type="domain" description="HTH cro/C1-type" evidence="1">
    <location>
        <begin position="32"/>
        <end position="86"/>
    </location>
</feature>
<dbReference type="SMART" id="SM00530">
    <property type="entry name" value="HTH_XRE"/>
    <property type="match status" value="1"/>
</dbReference>
<comment type="caution">
    <text evidence="2">The sequence shown here is derived from an EMBL/GenBank/DDBJ whole genome shotgun (WGS) entry which is preliminary data.</text>
</comment>
<evidence type="ECO:0000313" key="2">
    <source>
        <dbReference type="EMBL" id="RMR15283.1"/>
    </source>
</evidence>
<dbReference type="Gene3D" id="1.10.260.40">
    <property type="entry name" value="lambda repressor-like DNA-binding domains"/>
    <property type="match status" value="1"/>
</dbReference>
<dbReference type="SUPFAM" id="SSF47413">
    <property type="entry name" value="lambda repressor-like DNA-binding domains"/>
    <property type="match status" value="1"/>
</dbReference>